<dbReference type="AlphaFoldDB" id="A0AAE5X810"/>
<protein>
    <submittedName>
        <fullName evidence="2">Phage Gp37/Gp68 family protein</fullName>
    </submittedName>
</protein>
<organism evidence="1 3">
    <name type="scientific">Bradyrhizobium guangzhouense</name>
    <dbReference type="NCBI Taxonomy" id="1325095"/>
    <lineage>
        <taxon>Bacteria</taxon>
        <taxon>Pseudomonadati</taxon>
        <taxon>Pseudomonadota</taxon>
        <taxon>Alphaproteobacteria</taxon>
        <taxon>Hyphomicrobiales</taxon>
        <taxon>Nitrobacteraceae</taxon>
        <taxon>Bradyrhizobium</taxon>
    </lineage>
</organism>
<reference evidence="2 4" key="2">
    <citation type="submission" date="2018-10" db="EMBL/GenBank/DDBJ databases">
        <title>Bradyrhizobium sp. nov., effective nodules isolated from peanut in China.</title>
        <authorList>
            <person name="Li Y."/>
        </authorList>
    </citation>
    <scope>NUCLEOTIDE SEQUENCE [LARGE SCALE GENOMIC DNA]</scope>
    <source>
        <strain evidence="2 4">CCBAU 53426</strain>
    </source>
</reference>
<dbReference type="RefSeq" id="WP_128953815.1">
    <property type="nucleotide sequence ID" value="NZ_CP030053.1"/>
</dbReference>
<evidence type="ECO:0000313" key="4">
    <source>
        <dbReference type="Proteomes" id="UP000290401"/>
    </source>
</evidence>
<keyword evidence="4" id="KW-1185">Reference proteome</keyword>
<reference evidence="1 3" key="1">
    <citation type="submission" date="2018-06" db="EMBL/GenBank/DDBJ databases">
        <title>Comparative genomics of rhizobia nodulating Arachis hypogaea in China.</title>
        <authorList>
            <person name="Li Y."/>
        </authorList>
    </citation>
    <scope>NUCLEOTIDE SEQUENCE [LARGE SCALE GENOMIC DNA]</scope>
    <source>
        <strain evidence="1 3">CCBAU 51670</strain>
    </source>
</reference>
<dbReference type="KEGG" id="bgz:XH91_29350"/>
<accession>A0AAE5X810</accession>
<evidence type="ECO:0000313" key="2">
    <source>
        <dbReference type="EMBL" id="RXH10288.1"/>
    </source>
</evidence>
<sequence length="250" mass="28824">MAASTQIEWTDATWNPVTGCTKITRGCDLCYAERFSERFRGVPDHPFESGFDLKLRPERLEQPLSWRQPRRIFVNSMSDLFHKEIPKSFIDSIFETMETANWHTFQVLTKRSSLMTRYLLNRYRAEEAPPHIWLGVSIEDAQNAVRLKHLHAARASTKFVSFEPLLGPVGKLNLEGIDWAIVGGESGPRARPMAEDWAIEIRDQCRSAKVAFFFKQWGGTRPKSGGRLLQGREWNQYPRISRTRLLEAAE</sequence>
<dbReference type="EMBL" id="CP030053">
    <property type="protein sequence ID" value="QAU50419.1"/>
    <property type="molecule type" value="Genomic_DNA"/>
</dbReference>
<dbReference type="EMBL" id="RDQZ01000021">
    <property type="protein sequence ID" value="RXH10288.1"/>
    <property type="molecule type" value="Genomic_DNA"/>
</dbReference>
<evidence type="ECO:0000313" key="3">
    <source>
        <dbReference type="Proteomes" id="UP000288972"/>
    </source>
</evidence>
<dbReference type="Proteomes" id="UP000288972">
    <property type="component" value="Chromosome"/>
</dbReference>
<evidence type="ECO:0000313" key="1">
    <source>
        <dbReference type="EMBL" id="QAU50419.1"/>
    </source>
</evidence>
<proteinExistence type="predicted"/>
<dbReference type="InterPro" id="IPR011101">
    <property type="entry name" value="DUF5131"/>
</dbReference>
<gene>
    <name evidence="2" type="ORF">EAS56_23575</name>
    <name evidence="1" type="ORF">XH91_29350</name>
</gene>
<name>A0AAE5X810_9BRAD</name>
<dbReference type="Proteomes" id="UP000290401">
    <property type="component" value="Unassembled WGS sequence"/>
</dbReference>
<dbReference type="Pfam" id="PF07505">
    <property type="entry name" value="DUF5131"/>
    <property type="match status" value="1"/>
</dbReference>